<reference evidence="8 9" key="1">
    <citation type="journal article" date="2020" name="Mol. Biol. Evol.">
        <title>Interspecific Gene Flow and the Evolution of Specialization in Black and White Rhinoceros.</title>
        <authorList>
            <person name="Moodley Y."/>
            <person name="Westbury M.V."/>
            <person name="Russo I.M."/>
            <person name="Gopalakrishnan S."/>
            <person name="Rakotoarivelo A."/>
            <person name="Olsen R.A."/>
            <person name="Prost S."/>
            <person name="Tunstall T."/>
            <person name="Ryder O.A."/>
            <person name="Dalen L."/>
            <person name="Bruford M.W."/>
        </authorList>
    </citation>
    <scope>NUCLEOTIDE SEQUENCE [LARGE SCALE GENOMIC DNA]</scope>
    <source>
        <strain evidence="8">SBR-YM</strain>
        <tissue evidence="8">Skin</tissue>
    </source>
</reference>
<dbReference type="GO" id="GO:0005886">
    <property type="term" value="C:plasma membrane"/>
    <property type="evidence" value="ECO:0007669"/>
    <property type="project" value="UniProtKB-SubCell"/>
</dbReference>
<dbReference type="AlphaFoldDB" id="A0A7J7F1L8"/>
<evidence type="ECO:0000256" key="2">
    <source>
        <dbReference type="ARBA" id="ARBA00006390"/>
    </source>
</evidence>
<name>A0A7J7F1L8_DICBM</name>
<dbReference type="PANTHER" id="PTHR17601">
    <property type="entry name" value="RAFTLIN-RELATED"/>
    <property type="match status" value="1"/>
</dbReference>
<keyword evidence="7" id="KW-0449">Lipoprotein</keyword>
<evidence type="ECO:0000256" key="6">
    <source>
        <dbReference type="ARBA" id="ARBA00023139"/>
    </source>
</evidence>
<dbReference type="Proteomes" id="UP000551758">
    <property type="component" value="Unassembled WGS sequence"/>
</dbReference>
<evidence type="ECO:0000313" key="8">
    <source>
        <dbReference type="EMBL" id="KAF5921847.1"/>
    </source>
</evidence>
<gene>
    <name evidence="8" type="ORF">HPG69_013021</name>
</gene>
<keyword evidence="4" id="KW-0519">Myristate</keyword>
<comment type="caution">
    <text evidence="8">The sequence shown here is derived from an EMBL/GenBank/DDBJ whole genome shotgun (WGS) entry which is preliminary data.</text>
</comment>
<dbReference type="EMBL" id="JACDTQ010001582">
    <property type="protein sequence ID" value="KAF5921847.1"/>
    <property type="molecule type" value="Genomic_DNA"/>
</dbReference>
<keyword evidence="9" id="KW-1185">Reference proteome</keyword>
<evidence type="ECO:0000256" key="5">
    <source>
        <dbReference type="ARBA" id="ARBA00023136"/>
    </source>
</evidence>
<dbReference type="InterPro" id="IPR028169">
    <property type="entry name" value="Raftlin"/>
</dbReference>
<keyword evidence="3" id="KW-1003">Cell membrane</keyword>
<evidence type="ECO:0000313" key="9">
    <source>
        <dbReference type="Proteomes" id="UP000551758"/>
    </source>
</evidence>
<comment type="subcellular location">
    <subcellularLocation>
        <location evidence="1">Cell membrane</location>
        <topology evidence="1">Lipid-anchor</topology>
    </subcellularLocation>
</comment>
<evidence type="ECO:0000256" key="3">
    <source>
        <dbReference type="ARBA" id="ARBA00022475"/>
    </source>
</evidence>
<comment type="similarity">
    <text evidence="2">Belongs to the raftlin family.</text>
</comment>
<dbReference type="PANTHER" id="PTHR17601:SF3">
    <property type="entry name" value="RAFTLIN"/>
    <property type="match status" value="1"/>
</dbReference>
<evidence type="ECO:0000256" key="7">
    <source>
        <dbReference type="ARBA" id="ARBA00023288"/>
    </source>
</evidence>
<keyword evidence="6" id="KW-0564">Palmitate</keyword>
<proteinExistence type="inferred from homology"/>
<organism evidence="8 9">
    <name type="scientific">Diceros bicornis minor</name>
    <name type="common">South-central black rhinoceros</name>
    <dbReference type="NCBI Taxonomy" id="77932"/>
    <lineage>
        <taxon>Eukaryota</taxon>
        <taxon>Metazoa</taxon>
        <taxon>Chordata</taxon>
        <taxon>Craniata</taxon>
        <taxon>Vertebrata</taxon>
        <taxon>Euteleostomi</taxon>
        <taxon>Mammalia</taxon>
        <taxon>Eutheria</taxon>
        <taxon>Laurasiatheria</taxon>
        <taxon>Perissodactyla</taxon>
        <taxon>Rhinocerotidae</taxon>
        <taxon>Diceros</taxon>
    </lineage>
</organism>
<dbReference type="Pfam" id="PF15250">
    <property type="entry name" value="Raftlin"/>
    <property type="match status" value="1"/>
</dbReference>
<protein>
    <submittedName>
        <fullName evidence="8">Uncharacterized protein</fullName>
    </submittedName>
</protein>
<accession>A0A7J7F1L8</accession>
<keyword evidence="5" id="KW-0472">Membrane</keyword>
<evidence type="ECO:0000256" key="4">
    <source>
        <dbReference type="ARBA" id="ARBA00022707"/>
    </source>
</evidence>
<evidence type="ECO:0000256" key="1">
    <source>
        <dbReference type="ARBA" id="ARBA00004193"/>
    </source>
</evidence>
<sequence length="111" mass="12516">MEIFTLFNKPKSHQKCRQYYPVTIPLRVSKNGQTVSGLDANWLEHMSDHFRKGGTLVNAVFYLGMVNGMEVTALLWPLRTLLLTVVILVHLQSPPHSESSAADNMLHLISN</sequence>